<evidence type="ECO:0000313" key="2">
    <source>
        <dbReference type="EMBL" id="KAF5532869.1"/>
    </source>
</evidence>
<comment type="caution">
    <text evidence="2">The sequence shown here is derived from an EMBL/GenBank/DDBJ whole genome shotgun (WGS) entry which is preliminary data.</text>
</comment>
<dbReference type="Gene3D" id="3.30.710.10">
    <property type="entry name" value="Potassium Channel Kv1.1, Chain A"/>
    <property type="match status" value="1"/>
</dbReference>
<proteinExistence type="predicted"/>
<protein>
    <recommendedName>
        <fullName evidence="1">BTB domain-containing protein</fullName>
    </recommendedName>
</protein>
<evidence type="ECO:0000259" key="1">
    <source>
        <dbReference type="Pfam" id="PF00651"/>
    </source>
</evidence>
<dbReference type="EMBL" id="JAAOAO010000705">
    <property type="protein sequence ID" value="KAF5532869.1"/>
    <property type="molecule type" value="Genomic_DNA"/>
</dbReference>
<dbReference type="InterPro" id="IPR011333">
    <property type="entry name" value="SKP1/BTB/POZ_sf"/>
</dbReference>
<dbReference type="AlphaFoldDB" id="A0A8H5MKX1"/>
<feature type="domain" description="BTB" evidence="1">
    <location>
        <begin position="80"/>
        <end position="167"/>
    </location>
</feature>
<dbReference type="Pfam" id="PF00651">
    <property type="entry name" value="BTB"/>
    <property type="match status" value="1"/>
</dbReference>
<dbReference type="InterPro" id="IPR000210">
    <property type="entry name" value="BTB/POZ_dom"/>
</dbReference>
<name>A0A8H5MKX1_9HYPO</name>
<evidence type="ECO:0000313" key="3">
    <source>
        <dbReference type="Proteomes" id="UP000574317"/>
    </source>
</evidence>
<dbReference type="Proteomes" id="UP000574317">
    <property type="component" value="Unassembled WGS sequence"/>
</dbReference>
<reference evidence="2 3" key="1">
    <citation type="submission" date="2020-05" db="EMBL/GenBank/DDBJ databases">
        <title>Identification and distribution of gene clusters putatively required for synthesis of sphingolipid metabolism inhibitors in phylogenetically diverse species of the filamentous fungus Fusarium.</title>
        <authorList>
            <person name="Kim H.-S."/>
            <person name="Busman M."/>
            <person name="Brown D.W."/>
            <person name="Divon H."/>
            <person name="Uhlig S."/>
            <person name="Proctor R.H."/>
        </authorList>
    </citation>
    <scope>NUCLEOTIDE SEQUENCE [LARGE SCALE GENOMIC DNA]</scope>
    <source>
        <strain evidence="2 3">NRRL 25196</strain>
    </source>
</reference>
<sequence length="377" mass="42866">MKASLLELDPQADALLILQKPNSHSYQLSIDKRASAGSIDWVGYPIYLEQDDDESAGRSDVNDEMRSLQTCLENGDPNQVIFRVSAKHLCIASPVFRRMIQGQFKESERNEQGLFEIKTSEWDAEALLIILDIIHCHHSSVPKRPSLEVIAQIGMIADYYDCLEVVKTFFQNWHSSMKIWENYSIRPSGSAGVLALLDPRACGLPPLPRSVKPFDDEAMIGLFMAWIVQDHARFKDLAVSAAVSTDALVETTLPIPTGIFEAINNQRYQIIDNLISKIYDLKDDLEAGRVGCCPLCSWRLRQVFMSKMDTLNLPMAMPERTFWYFDNVTSIVRIIDYLGYKYPFWGCGCEIRSPYNLRLYTQDLSKLVSGLDLNDFL</sequence>
<organism evidence="2 3">
    <name type="scientific">Fusarium napiforme</name>
    <dbReference type="NCBI Taxonomy" id="42672"/>
    <lineage>
        <taxon>Eukaryota</taxon>
        <taxon>Fungi</taxon>
        <taxon>Dikarya</taxon>
        <taxon>Ascomycota</taxon>
        <taxon>Pezizomycotina</taxon>
        <taxon>Sordariomycetes</taxon>
        <taxon>Hypocreomycetidae</taxon>
        <taxon>Hypocreales</taxon>
        <taxon>Nectriaceae</taxon>
        <taxon>Fusarium</taxon>
        <taxon>Fusarium fujikuroi species complex</taxon>
    </lineage>
</organism>
<accession>A0A8H5MKX1</accession>
<keyword evidence="3" id="KW-1185">Reference proteome</keyword>
<dbReference type="SUPFAM" id="SSF54695">
    <property type="entry name" value="POZ domain"/>
    <property type="match status" value="1"/>
</dbReference>
<gene>
    <name evidence="2" type="ORF">FNAPI_12825</name>
</gene>